<dbReference type="GO" id="GO:0016035">
    <property type="term" value="C:zeta DNA polymerase complex"/>
    <property type="evidence" value="ECO:0007669"/>
    <property type="project" value="TreeGrafter"/>
</dbReference>
<dbReference type="OrthoDB" id="21254at2759"/>
<comment type="caution">
    <text evidence="3">The sequence shown here is derived from an EMBL/GenBank/DDBJ whole genome shotgun (WGS) entry which is preliminary data.</text>
</comment>
<dbReference type="Gene3D" id="3.30.900.10">
    <property type="entry name" value="HORMA domain"/>
    <property type="match status" value="1"/>
</dbReference>
<name>A0A066XHW8_COLSU</name>
<sequence length="229" mass="24735">MSSSSDAISAPPVSVPRPQANTILTSFTSFLTLTSRHPALCEWINSALAAIQNQLALGTVSKVCVVIHASDTMAVIERWVFDVANFPVWATGKGKEKIGVGQRFQRREDDDDDGSVNWVDVNEAYRGALRRLAYAAEMKGPLPEGCTFTMAVELRDEAPAPIGHPQPWIPSEPSLQPASRTNPVPGIAIGGASTTPLRSVEAGPLFFECWIEEGKPQPTPPSTQDSYFS</sequence>
<proteinExistence type="inferred from homology"/>
<dbReference type="eggNOG" id="KOG3186">
    <property type="taxonomic scope" value="Eukaryota"/>
</dbReference>
<dbReference type="SUPFAM" id="SSF56019">
    <property type="entry name" value="The spindle assembly checkpoint protein mad2"/>
    <property type="match status" value="1"/>
</dbReference>
<dbReference type="InterPro" id="IPR045091">
    <property type="entry name" value="Mad2-like"/>
</dbReference>
<dbReference type="STRING" id="1173701.A0A066XHW8"/>
<dbReference type="InterPro" id="IPR003511">
    <property type="entry name" value="HORMA_dom"/>
</dbReference>
<dbReference type="PANTHER" id="PTHR11842:SF10">
    <property type="entry name" value="MITOTIC SPINDLE ASSEMBLY CHECKPOINT PROTEIN MAD2B"/>
    <property type="match status" value="1"/>
</dbReference>
<keyword evidence="4" id="KW-1185">Reference proteome</keyword>
<protein>
    <submittedName>
        <fullName evidence="3">Putative HORMA domain-containing protein</fullName>
    </submittedName>
</protein>
<dbReference type="EMBL" id="JMSE01000831">
    <property type="protein sequence ID" value="KDN67229.1"/>
    <property type="molecule type" value="Genomic_DNA"/>
</dbReference>
<dbReference type="HOGENOM" id="CLU_050394_1_1_1"/>
<dbReference type="Proteomes" id="UP000027238">
    <property type="component" value="Unassembled WGS sequence"/>
</dbReference>
<dbReference type="OMA" id="CEDFPWI"/>
<dbReference type="InterPro" id="IPR018247">
    <property type="entry name" value="EF_Hand_1_Ca_BS"/>
</dbReference>
<dbReference type="AlphaFoldDB" id="A0A066XHW8"/>
<dbReference type="InterPro" id="IPR036570">
    <property type="entry name" value="HORMA_dom_sf"/>
</dbReference>
<dbReference type="PANTHER" id="PTHR11842">
    <property type="entry name" value="MITOTIC SPINDLE ASSEMBLY CHECKPOINT PROTEIN MAD2"/>
    <property type="match status" value="1"/>
</dbReference>
<organism evidence="3 4">
    <name type="scientific">Colletotrichum sublineola</name>
    <name type="common">Sorghum anthracnose fungus</name>
    <dbReference type="NCBI Taxonomy" id="1173701"/>
    <lineage>
        <taxon>Eukaryota</taxon>
        <taxon>Fungi</taxon>
        <taxon>Dikarya</taxon>
        <taxon>Ascomycota</taxon>
        <taxon>Pezizomycotina</taxon>
        <taxon>Sordariomycetes</taxon>
        <taxon>Hypocreomycetidae</taxon>
        <taxon>Glomerellales</taxon>
        <taxon>Glomerellaceae</taxon>
        <taxon>Colletotrichum</taxon>
        <taxon>Colletotrichum graminicola species complex</taxon>
    </lineage>
</organism>
<evidence type="ECO:0000313" key="4">
    <source>
        <dbReference type="Proteomes" id="UP000027238"/>
    </source>
</evidence>
<dbReference type="PROSITE" id="PS00018">
    <property type="entry name" value="EF_HAND_1"/>
    <property type="match status" value="1"/>
</dbReference>
<reference evidence="4" key="1">
    <citation type="journal article" date="2014" name="Genome Announc.">
        <title>Draft genome sequence of Colletotrichum sublineola, a destructive pathogen of cultivated sorghum.</title>
        <authorList>
            <person name="Baroncelli R."/>
            <person name="Sanz-Martin J.M."/>
            <person name="Rech G.E."/>
            <person name="Sukno S.A."/>
            <person name="Thon M.R."/>
        </authorList>
    </citation>
    <scope>NUCLEOTIDE SEQUENCE [LARGE SCALE GENOMIC DNA]</scope>
    <source>
        <strain evidence="4">TX430BB</strain>
    </source>
</reference>
<evidence type="ECO:0000313" key="3">
    <source>
        <dbReference type="EMBL" id="KDN67229.1"/>
    </source>
</evidence>
<dbReference type="Pfam" id="PF02301">
    <property type="entry name" value="HORMA"/>
    <property type="match status" value="1"/>
</dbReference>
<dbReference type="PROSITE" id="PS50815">
    <property type="entry name" value="HORMA"/>
    <property type="match status" value="1"/>
</dbReference>
<evidence type="ECO:0000259" key="2">
    <source>
        <dbReference type="PROSITE" id="PS50815"/>
    </source>
</evidence>
<feature type="domain" description="HORMA" evidence="2">
    <location>
        <begin position="1"/>
        <end position="211"/>
    </location>
</feature>
<comment type="similarity">
    <text evidence="1">Belongs to the MAD2 family.</text>
</comment>
<evidence type="ECO:0000256" key="1">
    <source>
        <dbReference type="ARBA" id="ARBA00010348"/>
    </source>
</evidence>
<gene>
    <name evidence="3" type="ORF">CSUB01_03297</name>
</gene>
<accession>A0A066XHW8</accession>